<dbReference type="InterPro" id="IPR043519">
    <property type="entry name" value="NT_sf"/>
</dbReference>
<name>A0A2T4TZT5_9BACT</name>
<dbReference type="OrthoDB" id="9813766at2"/>
<dbReference type="Proteomes" id="UP000241436">
    <property type="component" value="Unassembled WGS sequence"/>
</dbReference>
<dbReference type="InterPro" id="IPR052548">
    <property type="entry name" value="Type_VII_TA_antitoxin"/>
</dbReference>
<dbReference type="Pfam" id="PF01909">
    <property type="entry name" value="NTP_transf_2"/>
    <property type="match status" value="1"/>
</dbReference>
<dbReference type="AlphaFoldDB" id="A0A2T4TZT5"/>
<dbReference type="EMBL" id="NVQC01000013">
    <property type="protein sequence ID" value="PTL36640.1"/>
    <property type="molecule type" value="Genomic_DNA"/>
</dbReference>
<reference evidence="3" key="2">
    <citation type="journal article" date="2018" name="Environ. Microbiol.">
        <title>Bloom of a denitrifying methanotroph, 'Candidatus Methylomirabilis limnetica', in a deep stratified lake.</title>
        <authorList>
            <person name="Graf J.S."/>
            <person name="Mayr M.J."/>
            <person name="Marchant H.K."/>
            <person name="Tienken D."/>
            <person name="Hach P.F."/>
            <person name="Brand A."/>
            <person name="Schubert C.J."/>
            <person name="Kuypers M.M."/>
            <person name="Milucka J."/>
        </authorList>
    </citation>
    <scope>NUCLEOTIDE SEQUENCE [LARGE SCALE GENOMIC DNA]</scope>
    <source>
        <strain evidence="3">Zug</strain>
    </source>
</reference>
<dbReference type="GO" id="GO:0016779">
    <property type="term" value="F:nucleotidyltransferase activity"/>
    <property type="evidence" value="ECO:0007669"/>
    <property type="project" value="InterPro"/>
</dbReference>
<organism evidence="2 3">
    <name type="scientific">Candidatus Methylomirabilis limnetica</name>
    <dbReference type="NCBI Taxonomy" id="2033718"/>
    <lineage>
        <taxon>Bacteria</taxon>
        <taxon>Candidatus Methylomirabilota</taxon>
        <taxon>Candidatus Methylomirabilia</taxon>
        <taxon>Candidatus Methylomirabilales</taxon>
        <taxon>Candidatus Methylomirabilaceae</taxon>
        <taxon>Candidatus Methylomirabilis</taxon>
    </lineage>
</organism>
<evidence type="ECO:0000313" key="3">
    <source>
        <dbReference type="Proteomes" id="UP000241436"/>
    </source>
</evidence>
<sequence length="162" mass="18429">MDTAVKELEKRLLAEIKALYGKRLVSVVVFGSAGQGTQRCDSDLDVLVGADRLPRGRMKRVEEFSIVENRIEPFLKSLQQAGIATDLSPVIKSPEEAEKGSPLFLDMVEDARILVDRNGFFKAVLKRLRCRLEKLGARRIWMGNAWYWDLKPDYKPGECFEL</sequence>
<proteinExistence type="predicted"/>
<dbReference type="Gene3D" id="3.30.460.10">
    <property type="entry name" value="Beta Polymerase, domain 2"/>
    <property type="match status" value="1"/>
</dbReference>
<gene>
    <name evidence="2" type="ORF">CLG94_02875</name>
</gene>
<accession>A0A2T4TZT5</accession>
<dbReference type="PANTHER" id="PTHR33933">
    <property type="entry name" value="NUCLEOTIDYLTRANSFERASE"/>
    <property type="match status" value="1"/>
</dbReference>
<protein>
    <recommendedName>
        <fullName evidence="1">Polymerase nucleotidyl transferase domain-containing protein</fullName>
    </recommendedName>
</protein>
<dbReference type="CDD" id="cd05403">
    <property type="entry name" value="NT_KNTase_like"/>
    <property type="match status" value="1"/>
</dbReference>
<dbReference type="PANTHER" id="PTHR33933:SF1">
    <property type="entry name" value="PROTEIN ADENYLYLTRANSFERASE MNTA-RELATED"/>
    <property type="match status" value="1"/>
</dbReference>
<feature type="domain" description="Polymerase nucleotidyl transferase" evidence="1">
    <location>
        <begin position="10"/>
        <end position="91"/>
    </location>
</feature>
<dbReference type="InterPro" id="IPR002934">
    <property type="entry name" value="Polymerase_NTP_transf_dom"/>
</dbReference>
<evidence type="ECO:0000313" key="2">
    <source>
        <dbReference type="EMBL" id="PTL36640.1"/>
    </source>
</evidence>
<reference evidence="2 3" key="1">
    <citation type="submission" date="2017-09" db="EMBL/GenBank/DDBJ databases">
        <title>Bloom of a denitrifying methanotroph, Candidatus Methylomirabilis limnetica, in a deep stratified lake.</title>
        <authorList>
            <person name="Graf J.S."/>
            <person name="Marchant H.K."/>
            <person name="Tienken D."/>
            <person name="Hach P.F."/>
            <person name="Brand A."/>
            <person name="Schubert C.J."/>
            <person name="Kuypers M.M."/>
            <person name="Milucka J."/>
        </authorList>
    </citation>
    <scope>NUCLEOTIDE SEQUENCE [LARGE SCALE GENOMIC DNA]</scope>
    <source>
        <strain evidence="2 3">Zug</strain>
    </source>
</reference>
<keyword evidence="3" id="KW-1185">Reference proteome</keyword>
<dbReference type="SUPFAM" id="SSF81301">
    <property type="entry name" value="Nucleotidyltransferase"/>
    <property type="match status" value="1"/>
</dbReference>
<evidence type="ECO:0000259" key="1">
    <source>
        <dbReference type="Pfam" id="PF01909"/>
    </source>
</evidence>
<comment type="caution">
    <text evidence="2">The sequence shown here is derived from an EMBL/GenBank/DDBJ whole genome shotgun (WGS) entry which is preliminary data.</text>
</comment>